<dbReference type="EMBL" id="PDLO01000001">
    <property type="protein sequence ID" value="PHL00086.1"/>
    <property type="molecule type" value="Genomic_DNA"/>
</dbReference>
<dbReference type="InterPro" id="IPR002068">
    <property type="entry name" value="A-crystallin/Hsp20_dom"/>
</dbReference>
<gene>
    <name evidence="4" type="ORF">CGL56_03330</name>
</gene>
<dbReference type="Gene3D" id="2.60.40.790">
    <property type="match status" value="1"/>
</dbReference>
<proteinExistence type="inferred from homology"/>
<comment type="caution">
    <text evidence="4">The sequence shown here is derived from an EMBL/GenBank/DDBJ whole genome shotgun (WGS) entry which is preliminary data.</text>
</comment>
<comment type="similarity">
    <text evidence="1 2">Belongs to the small heat shock protein (HSP20) family.</text>
</comment>
<evidence type="ECO:0000256" key="1">
    <source>
        <dbReference type="PROSITE-ProRule" id="PRU00285"/>
    </source>
</evidence>
<dbReference type="InterPro" id="IPR008978">
    <property type="entry name" value="HSP20-like_chaperone"/>
</dbReference>
<dbReference type="Proteomes" id="UP000226437">
    <property type="component" value="Unassembled WGS sequence"/>
</dbReference>
<dbReference type="AlphaFoldDB" id="A0A2G0CJD4"/>
<sequence length="135" mass="15990">MKLINYHRPFPASFRFFDDFRQAERRHTPPVNIRETEDHFYLEMLAPGRRKELFSVDFFDGILEVSYTSEKTGAEDQVDYLRHEFDLPDFSRRFQLNNEVIDDEAIQATYTDGVLRLAMPKREQAVKTVRQIAVA</sequence>
<dbReference type="SUPFAM" id="SSF49764">
    <property type="entry name" value="HSP20-like chaperones"/>
    <property type="match status" value="1"/>
</dbReference>
<dbReference type="Pfam" id="PF00011">
    <property type="entry name" value="HSP20"/>
    <property type="match status" value="1"/>
</dbReference>
<organism evidence="4 5">
    <name type="scientific">Neolewinella marina</name>
    <dbReference type="NCBI Taxonomy" id="438751"/>
    <lineage>
        <taxon>Bacteria</taxon>
        <taxon>Pseudomonadati</taxon>
        <taxon>Bacteroidota</taxon>
        <taxon>Saprospiria</taxon>
        <taxon>Saprospirales</taxon>
        <taxon>Lewinellaceae</taxon>
        <taxon>Neolewinella</taxon>
    </lineage>
</organism>
<name>A0A2G0CJD4_9BACT</name>
<dbReference type="CDD" id="cd06464">
    <property type="entry name" value="ACD_sHsps-like"/>
    <property type="match status" value="1"/>
</dbReference>
<reference evidence="4 5" key="1">
    <citation type="submission" date="2017-10" db="EMBL/GenBank/DDBJ databases">
        <title>The draft genome sequence of Lewinella marina KCTC 32374.</title>
        <authorList>
            <person name="Wang K."/>
        </authorList>
    </citation>
    <scope>NUCLEOTIDE SEQUENCE [LARGE SCALE GENOMIC DNA]</scope>
    <source>
        <strain evidence="4 5">MKG-38</strain>
    </source>
</reference>
<dbReference type="OrthoDB" id="9814487at2"/>
<evidence type="ECO:0000256" key="2">
    <source>
        <dbReference type="RuleBase" id="RU003616"/>
    </source>
</evidence>
<evidence type="ECO:0000313" key="4">
    <source>
        <dbReference type="EMBL" id="PHL00086.1"/>
    </source>
</evidence>
<protein>
    <submittedName>
        <fullName evidence="4">Heat-shock protein Hsp20</fullName>
    </submittedName>
</protein>
<dbReference type="RefSeq" id="WP_099105064.1">
    <property type="nucleotide sequence ID" value="NZ_JAATJF010000001.1"/>
</dbReference>
<evidence type="ECO:0000259" key="3">
    <source>
        <dbReference type="PROSITE" id="PS01031"/>
    </source>
</evidence>
<evidence type="ECO:0000313" key="5">
    <source>
        <dbReference type="Proteomes" id="UP000226437"/>
    </source>
</evidence>
<dbReference type="PROSITE" id="PS01031">
    <property type="entry name" value="SHSP"/>
    <property type="match status" value="1"/>
</dbReference>
<feature type="domain" description="SHSP" evidence="3">
    <location>
        <begin position="22"/>
        <end position="135"/>
    </location>
</feature>
<accession>A0A2G0CJD4</accession>
<keyword evidence="5" id="KW-1185">Reference proteome</keyword>